<protein>
    <submittedName>
        <fullName evidence="2">Uncharacterized protein</fullName>
    </submittedName>
</protein>
<evidence type="ECO:0000313" key="2">
    <source>
        <dbReference type="EMBL" id="EJT49725.1"/>
    </source>
</evidence>
<evidence type="ECO:0000313" key="3">
    <source>
        <dbReference type="Proteomes" id="UP000002748"/>
    </source>
</evidence>
<organism evidence="2 3">
    <name type="scientific">Trichosporon asahii var. asahii (strain ATCC 90039 / CBS 2479 / JCM 2466 / KCTC 7840 / NBRC 103889/ NCYC 2677 / UAMH 7654)</name>
    <name type="common">Yeast</name>
    <dbReference type="NCBI Taxonomy" id="1186058"/>
    <lineage>
        <taxon>Eukaryota</taxon>
        <taxon>Fungi</taxon>
        <taxon>Dikarya</taxon>
        <taxon>Basidiomycota</taxon>
        <taxon>Agaricomycotina</taxon>
        <taxon>Tremellomycetes</taxon>
        <taxon>Trichosporonales</taxon>
        <taxon>Trichosporonaceae</taxon>
        <taxon>Trichosporon</taxon>
    </lineage>
</organism>
<accession>J4UEM3</accession>
<dbReference type="EMBL" id="ALBS01000160">
    <property type="protein sequence ID" value="EJT49725.1"/>
    <property type="molecule type" value="Genomic_DNA"/>
</dbReference>
<proteinExistence type="predicted"/>
<dbReference type="VEuPathDB" id="FungiDB:A1Q1_01147"/>
<dbReference type="Proteomes" id="UP000002748">
    <property type="component" value="Unassembled WGS sequence"/>
</dbReference>
<evidence type="ECO:0000256" key="1">
    <source>
        <dbReference type="SAM" id="MobiDB-lite"/>
    </source>
</evidence>
<dbReference type="GeneID" id="25984661"/>
<sequence>MLPMVADELPDLTVTTFFNSTTQFPQEFTPQTLWPQLAYTAFHDSSPLTIHSTNEIHSAPSPPSCTETREGVRAVRTPDRVQGLRNPRSTSPRSDQEVPALAPRLAPTLDAVKSRVGQPGPAFLHYTGCCKRSPPVPIDPYEYRNACHLQLEEHSIISLRYPLCLNSAPGGFLHDYRLDILAPQPRTVLPRDPVPDSLVDAVRRHVTGLCQLLARQPKSPGNMNAEALAQYIRAATPQYCFEGRIPMACISKDMTHEEYEGRHAELGYRERLAGPGPQATNAGLLYQLGEDPWTVSTERRLYLLPPMIDRNHDNGPDFYSAHEHQPAAAPGKDEKKHTVAMSEHAGTAFIAKLGEDKFTIVLANYDRGNIKYEPAFAQDRWRLQVAADAAHQARVAAYFAYIIEFGYPDDEVTFKKVLACGEAIVLTTARHSFPLQDQRRGRDGPTPTGMLSAQGELIPTAASATDYGVKIISALQVLQACLLPHPANPLHQPWVHQYRWQPEVDGYKLKEIVQKIRSIDV</sequence>
<dbReference type="HOGENOM" id="CLU_522949_0_0_1"/>
<dbReference type="KEGG" id="tasa:A1Q1_01147"/>
<name>J4UEM3_TRIAS</name>
<gene>
    <name evidence="2" type="ORF">A1Q1_01147</name>
</gene>
<dbReference type="RefSeq" id="XP_014180897.1">
    <property type="nucleotide sequence ID" value="XM_014325422.1"/>
</dbReference>
<reference evidence="2 3" key="1">
    <citation type="journal article" date="2012" name="Eukaryot. Cell">
        <title>Draft genome sequence of CBS 2479, the standard type strain of Trichosporon asahii.</title>
        <authorList>
            <person name="Yang R.Y."/>
            <person name="Li H.T."/>
            <person name="Zhu H."/>
            <person name="Zhou G.P."/>
            <person name="Wang M."/>
            <person name="Wang L."/>
        </authorList>
    </citation>
    <scope>NUCLEOTIDE SEQUENCE [LARGE SCALE GENOMIC DNA]</scope>
    <source>
        <strain evidence="3">ATCC 90039 / CBS 2479 / JCM 2466 / KCTC 7840 / NCYC 2677 / UAMH 7654</strain>
    </source>
</reference>
<feature type="region of interest" description="Disordered" evidence="1">
    <location>
        <begin position="78"/>
        <end position="99"/>
    </location>
</feature>
<comment type="caution">
    <text evidence="2">The sequence shown here is derived from an EMBL/GenBank/DDBJ whole genome shotgun (WGS) entry which is preliminary data.</text>
</comment>
<dbReference type="AlphaFoldDB" id="J4UEM3"/>